<dbReference type="PANTHER" id="PTHR11264:SF0">
    <property type="entry name" value="URACIL-DNA GLYCOSYLASE"/>
    <property type="match status" value="1"/>
</dbReference>
<evidence type="ECO:0000256" key="1">
    <source>
        <dbReference type="ARBA" id="ARBA00001400"/>
    </source>
</evidence>
<keyword evidence="6 9" id="KW-0227">DNA damage</keyword>
<dbReference type="NCBIfam" id="NF003592">
    <property type="entry name" value="PRK05254.1-5"/>
    <property type="match status" value="1"/>
</dbReference>
<dbReference type="SMART" id="SM00987">
    <property type="entry name" value="UreE_C"/>
    <property type="match status" value="1"/>
</dbReference>
<dbReference type="KEGG" id="reo:HUE58_03380"/>
<dbReference type="NCBIfam" id="NF003589">
    <property type="entry name" value="PRK05254.1-2"/>
    <property type="match status" value="1"/>
</dbReference>
<sequence>MNIQNWHSSIKTLLETHSMIDLKQFLQQQKQAKIVIFPHSKNWFKAFKLTAFDKVKVIILGQDPYHGLGQAHGLSFSVAQGVKKPPSLGNIFKELHHDLNIEPSQSGDLTHWATQGVLLLNSVLTVEAHQAASHANQGWEVFTDGIIRTLSEERQHLVFMLWGAYAQKKTVLIDKDKHLILTTTHPSPLSAHRGFLGCRHFSKANDYLKIHNQQAINWS</sequence>
<dbReference type="SMART" id="SM00986">
    <property type="entry name" value="UDG"/>
    <property type="match status" value="1"/>
</dbReference>
<keyword evidence="8 9" id="KW-0234">DNA repair</keyword>
<dbReference type="Pfam" id="PF03167">
    <property type="entry name" value="UDG"/>
    <property type="match status" value="1"/>
</dbReference>
<dbReference type="NCBIfam" id="TIGR00628">
    <property type="entry name" value="ung"/>
    <property type="match status" value="1"/>
</dbReference>
<dbReference type="PANTHER" id="PTHR11264">
    <property type="entry name" value="URACIL-DNA GLYCOSYLASE"/>
    <property type="match status" value="1"/>
</dbReference>
<feature type="active site" description="Proton acceptor" evidence="9 10">
    <location>
        <position position="63"/>
    </location>
</feature>
<feature type="domain" description="Uracil-DNA glycosylase-like" evidence="12">
    <location>
        <begin position="48"/>
        <end position="208"/>
    </location>
</feature>
<proteinExistence type="inferred from homology"/>
<dbReference type="PROSITE" id="PS00130">
    <property type="entry name" value="U_DNA_GLYCOSYLASE"/>
    <property type="match status" value="1"/>
</dbReference>
<keyword evidence="13" id="KW-0326">Glycosidase</keyword>
<evidence type="ECO:0000256" key="10">
    <source>
        <dbReference type="PROSITE-ProRule" id="PRU10072"/>
    </source>
</evidence>
<evidence type="ECO:0000256" key="9">
    <source>
        <dbReference type="HAMAP-Rule" id="MF_00148"/>
    </source>
</evidence>
<gene>
    <name evidence="9 13" type="primary">ung</name>
    <name evidence="13" type="ORF">HUE58_03380</name>
</gene>
<dbReference type="InterPro" id="IPR002043">
    <property type="entry name" value="UDG_fam1"/>
</dbReference>
<dbReference type="GO" id="GO:0004844">
    <property type="term" value="F:uracil DNA N-glycosylase activity"/>
    <property type="evidence" value="ECO:0007669"/>
    <property type="project" value="UniProtKB-UniRule"/>
</dbReference>
<dbReference type="NCBIfam" id="NF003591">
    <property type="entry name" value="PRK05254.1-4"/>
    <property type="match status" value="1"/>
</dbReference>
<dbReference type="AlphaFoldDB" id="A0A6N0HPE2"/>
<evidence type="ECO:0000256" key="8">
    <source>
        <dbReference type="ARBA" id="ARBA00023204"/>
    </source>
</evidence>
<dbReference type="Gene3D" id="3.40.470.10">
    <property type="entry name" value="Uracil-DNA glycosylase-like domain"/>
    <property type="match status" value="1"/>
</dbReference>
<evidence type="ECO:0000313" key="13">
    <source>
        <dbReference type="EMBL" id="QKQ24193.1"/>
    </source>
</evidence>
<evidence type="ECO:0000259" key="12">
    <source>
        <dbReference type="SMART" id="SM00986"/>
    </source>
</evidence>
<keyword evidence="14" id="KW-1185">Reference proteome</keyword>
<accession>A0A6N0HPE2</accession>
<organism evidence="13 14">
    <name type="scientific">Candidatus Ruthia endofausta</name>
    <dbReference type="NCBI Taxonomy" id="2738852"/>
    <lineage>
        <taxon>Bacteria</taxon>
        <taxon>Pseudomonadati</taxon>
        <taxon>Pseudomonadota</taxon>
        <taxon>Gammaproteobacteria</taxon>
        <taxon>Candidatus Pseudothioglobaceae</taxon>
        <taxon>Candidatus Ruthturnera</taxon>
    </lineage>
</organism>
<keyword evidence="9" id="KW-0963">Cytoplasm</keyword>
<name>A0A6N0HPE2_9GAMM</name>
<dbReference type="CDD" id="cd10027">
    <property type="entry name" value="UDG-F1-like"/>
    <property type="match status" value="1"/>
</dbReference>
<dbReference type="RefSeq" id="WP_174605631.1">
    <property type="nucleotide sequence ID" value="NZ_CP054490.1"/>
</dbReference>
<evidence type="ECO:0000256" key="3">
    <source>
        <dbReference type="ARBA" id="ARBA00008184"/>
    </source>
</evidence>
<comment type="similarity">
    <text evidence="3 9 11">Belongs to the uracil-DNA glycosylase (UDG) superfamily. UNG family.</text>
</comment>
<evidence type="ECO:0000256" key="4">
    <source>
        <dbReference type="ARBA" id="ARBA00012030"/>
    </source>
</evidence>
<dbReference type="NCBIfam" id="NF003588">
    <property type="entry name" value="PRK05254.1-1"/>
    <property type="match status" value="1"/>
</dbReference>
<evidence type="ECO:0000256" key="6">
    <source>
        <dbReference type="ARBA" id="ARBA00022763"/>
    </source>
</evidence>
<dbReference type="EC" id="3.2.2.27" evidence="4 9"/>
<evidence type="ECO:0000256" key="5">
    <source>
        <dbReference type="ARBA" id="ARBA00018429"/>
    </source>
</evidence>
<evidence type="ECO:0000256" key="7">
    <source>
        <dbReference type="ARBA" id="ARBA00022801"/>
    </source>
</evidence>
<comment type="function">
    <text evidence="2 9 11">Excises uracil residues from the DNA which can arise as a result of misincorporation of dUMP residues by DNA polymerase or due to deamination of cytosine.</text>
</comment>
<dbReference type="EMBL" id="CP054490">
    <property type="protein sequence ID" value="QKQ24193.1"/>
    <property type="molecule type" value="Genomic_DNA"/>
</dbReference>
<comment type="subcellular location">
    <subcellularLocation>
        <location evidence="9">Cytoplasm</location>
    </subcellularLocation>
</comment>
<reference evidence="13 14" key="1">
    <citation type="submission" date="2020-05" db="EMBL/GenBank/DDBJ databases">
        <title>Horizontal transmission and recombination maintain forever young bacterial symbiont genomes.</title>
        <authorList>
            <person name="Russell S.L."/>
            <person name="Pepper-Tunick E."/>
            <person name="Svedberg J."/>
            <person name="Byrne A."/>
            <person name="Ruelas Castillo J."/>
            <person name="Vollmers C."/>
            <person name="Beinart R.A."/>
            <person name="Corbett-Detig R."/>
        </authorList>
    </citation>
    <scope>NUCLEOTIDE SEQUENCE [LARGE SCALE GENOMIC DNA]</scope>
    <source>
        <strain evidence="13">JDF_Ridge</strain>
    </source>
</reference>
<dbReference type="FunFam" id="3.40.470.10:FF:000001">
    <property type="entry name" value="Uracil-DNA glycosylase"/>
    <property type="match status" value="1"/>
</dbReference>
<dbReference type="Proteomes" id="UP000509429">
    <property type="component" value="Chromosome"/>
</dbReference>
<protein>
    <recommendedName>
        <fullName evidence="5 9">Uracil-DNA glycosylase</fullName>
        <shortName evidence="9">UDG</shortName>
        <ecNumber evidence="4 9">3.2.2.27</ecNumber>
    </recommendedName>
</protein>
<evidence type="ECO:0000256" key="11">
    <source>
        <dbReference type="RuleBase" id="RU003780"/>
    </source>
</evidence>
<evidence type="ECO:0000313" key="14">
    <source>
        <dbReference type="Proteomes" id="UP000509429"/>
    </source>
</evidence>
<comment type="catalytic activity">
    <reaction evidence="1 9 11">
        <text>Hydrolyzes single-stranded DNA or mismatched double-stranded DNA and polynucleotides, releasing free uracil.</text>
        <dbReference type="EC" id="3.2.2.27"/>
    </reaction>
</comment>
<dbReference type="GO" id="GO:0097510">
    <property type="term" value="P:base-excision repair, AP site formation via deaminated base removal"/>
    <property type="evidence" value="ECO:0007669"/>
    <property type="project" value="TreeGrafter"/>
</dbReference>
<keyword evidence="7 9" id="KW-0378">Hydrolase</keyword>
<dbReference type="InterPro" id="IPR005122">
    <property type="entry name" value="Uracil-DNA_glycosylase-like"/>
</dbReference>
<dbReference type="InterPro" id="IPR018085">
    <property type="entry name" value="Ura-DNA_Glyclase_AS"/>
</dbReference>
<dbReference type="SUPFAM" id="SSF52141">
    <property type="entry name" value="Uracil-DNA glycosylase-like"/>
    <property type="match status" value="1"/>
</dbReference>
<dbReference type="GO" id="GO:0005737">
    <property type="term" value="C:cytoplasm"/>
    <property type="evidence" value="ECO:0007669"/>
    <property type="project" value="UniProtKB-SubCell"/>
</dbReference>
<dbReference type="InterPro" id="IPR036895">
    <property type="entry name" value="Uracil-DNA_glycosylase-like_sf"/>
</dbReference>
<dbReference type="HAMAP" id="MF_00148">
    <property type="entry name" value="UDG"/>
    <property type="match status" value="1"/>
</dbReference>
<evidence type="ECO:0000256" key="2">
    <source>
        <dbReference type="ARBA" id="ARBA00002631"/>
    </source>
</evidence>